<dbReference type="Pfam" id="PF23622">
    <property type="entry name" value="LRR_At1g61320_AtMIF1"/>
    <property type="match status" value="1"/>
</dbReference>
<dbReference type="PANTHER" id="PTHR34145:SF57">
    <property type="entry name" value="F-BOX DOMAIN-CONTAINING PROTEIN"/>
    <property type="match status" value="1"/>
</dbReference>
<name>A0ABC9H2X5_9POAL</name>
<dbReference type="AlphaFoldDB" id="A0ABC9H2X5"/>
<dbReference type="Pfam" id="PF00646">
    <property type="entry name" value="F-box"/>
    <property type="match status" value="1"/>
</dbReference>
<evidence type="ECO:0000313" key="2">
    <source>
        <dbReference type="EMBL" id="CAM0148603.1"/>
    </source>
</evidence>
<dbReference type="PROSITE" id="PS50181">
    <property type="entry name" value="FBOX"/>
    <property type="match status" value="1"/>
</dbReference>
<protein>
    <recommendedName>
        <fullName evidence="1">F-box domain-containing protein</fullName>
    </recommendedName>
</protein>
<dbReference type="EMBL" id="CAXIPR030001415">
    <property type="protein sequence ID" value="CAM0148603.1"/>
    <property type="molecule type" value="Genomic_DNA"/>
</dbReference>
<dbReference type="InterPro" id="IPR053772">
    <property type="entry name" value="At1g61320/At1g61330-like"/>
</dbReference>
<dbReference type="InterPro" id="IPR036047">
    <property type="entry name" value="F-box-like_dom_sf"/>
</dbReference>
<dbReference type="InterPro" id="IPR055357">
    <property type="entry name" value="LRR_At1g61320_AtMIF1"/>
</dbReference>
<accession>A0ABC9H2X5</accession>
<dbReference type="SUPFAM" id="SSF81383">
    <property type="entry name" value="F-box domain"/>
    <property type="match status" value="1"/>
</dbReference>
<dbReference type="InterPro" id="IPR032675">
    <property type="entry name" value="LRR_dom_sf"/>
</dbReference>
<dbReference type="SUPFAM" id="SSF52047">
    <property type="entry name" value="RNI-like"/>
    <property type="match status" value="1"/>
</dbReference>
<sequence>MGTCTHLAAAFDSNTQGPEYTSSGGPSRTLRYIKERGSQLLDQNFVMGNYLMRKGVASNNSQDETICNRRKANIKFEDLPEDVQCTILSKLPLKEVVRTSVLSSEWRYLWVNCPNLCFDSAEISGHKRCMKKFIDNVNVVLHKCHGDVVEALKVKFGFHTTLADHVNSWISFAASSRLKVVAFDLEPIDGWFRDDRYIFPFELLNNESISCLQSIQLSFVSLKPPFQFGGFPNLRKLDLSMVHVTRKDLEDTLSSCCNIEWLSLDRCHLRDELKVDTPLFHLHHLRILRCEFTKIQFHAVNLDTFVYIGDLRPIVLNHSRKLNDVSISLCKAIFQHAVAALLNSLPSMKHLTFHVLFLRIEMQELSNNPNKFSHLRNLQLFMNIHLKDADKILFLVSFLRATPLIETLEVDFNSAGLGFVDVGPTRQNLERYEYSHLKSACITGYVGARGQVEFILHVVENAPALDVLTVYTTTRELHEHAAAQVAKCQKHSPTLKICIV</sequence>
<evidence type="ECO:0000313" key="3">
    <source>
        <dbReference type="Proteomes" id="UP001497457"/>
    </source>
</evidence>
<organism evidence="2 3">
    <name type="scientific">Urochloa decumbens</name>
    <dbReference type="NCBI Taxonomy" id="240449"/>
    <lineage>
        <taxon>Eukaryota</taxon>
        <taxon>Viridiplantae</taxon>
        <taxon>Streptophyta</taxon>
        <taxon>Embryophyta</taxon>
        <taxon>Tracheophyta</taxon>
        <taxon>Spermatophyta</taxon>
        <taxon>Magnoliopsida</taxon>
        <taxon>Liliopsida</taxon>
        <taxon>Poales</taxon>
        <taxon>Poaceae</taxon>
        <taxon>PACMAD clade</taxon>
        <taxon>Panicoideae</taxon>
        <taxon>Panicodae</taxon>
        <taxon>Paniceae</taxon>
        <taxon>Melinidinae</taxon>
        <taxon>Urochloa</taxon>
    </lineage>
</organism>
<feature type="domain" description="F-box" evidence="1">
    <location>
        <begin position="73"/>
        <end position="121"/>
    </location>
</feature>
<dbReference type="CDD" id="cd22160">
    <property type="entry name" value="F-box_AtFBL13-like"/>
    <property type="match status" value="1"/>
</dbReference>
<evidence type="ECO:0000259" key="1">
    <source>
        <dbReference type="PROSITE" id="PS50181"/>
    </source>
</evidence>
<dbReference type="Proteomes" id="UP001497457">
    <property type="component" value="Unassembled WGS sequence"/>
</dbReference>
<dbReference type="Gene3D" id="3.80.10.10">
    <property type="entry name" value="Ribonuclease Inhibitor"/>
    <property type="match status" value="1"/>
</dbReference>
<dbReference type="InterPro" id="IPR053781">
    <property type="entry name" value="F-box_AtFBL13-like"/>
</dbReference>
<proteinExistence type="predicted"/>
<dbReference type="SMART" id="SM00256">
    <property type="entry name" value="FBOX"/>
    <property type="match status" value="1"/>
</dbReference>
<dbReference type="PANTHER" id="PTHR34145">
    <property type="entry name" value="OS02G0105600 PROTEIN"/>
    <property type="match status" value="1"/>
</dbReference>
<comment type="caution">
    <text evidence="2">The sequence shown here is derived from an EMBL/GenBank/DDBJ whole genome shotgun (WGS) entry which is preliminary data.</text>
</comment>
<gene>
    <name evidence="2" type="ORF">URODEC1_LOCUS121879</name>
</gene>
<dbReference type="InterPro" id="IPR001810">
    <property type="entry name" value="F-box_dom"/>
</dbReference>
<reference evidence="2" key="1">
    <citation type="submission" date="2024-10" db="EMBL/GenBank/DDBJ databases">
        <authorList>
            <person name="Ryan C."/>
        </authorList>
    </citation>
    <scope>NUCLEOTIDE SEQUENCE [LARGE SCALE GENOMIC DNA]</scope>
</reference>
<keyword evidence="3" id="KW-1185">Reference proteome</keyword>